<evidence type="ECO:0000313" key="1">
    <source>
        <dbReference type="EMBL" id="KAK2641272.1"/>
    </source>
</evidence>
<dbReference type="PANTHER" id="PTHR47150">
    <property type="entry name" value="OS12G0169200 PROTEIN"/>
    <property type="match status" value="1"/>
</dbReference>
<evidence type="ECO:0000313" key="2">
    <source>
        <dbReference type="Proteomes" id="UP001280121"/>
    </source>
</evidence>
<accession>A0AAD9TS78</accession>
<dbReference type="Proteomes" id="UP001280121">
    <property type="component" value="Unassembled WGS sequence"/>
</dbReference>
<gene>
    <name evidence="1" type="ORF">Ddye_023035</name>
</gene>
<dbReference type="PANTHER" id="PTHR47150:SF7">
    <property type="entry name" value="NUCLEASE"/>
    <property type="match status" value="1"/>
</dbReference>
<dbReference type="AlphaFoldDB" id="A0AAD9TS78"/>
<reference evidence="1" key="1">
    <citation type="journal article" date="2023" name="Plant J.">
        <title>Genome sequences and population genomics provide insights into the demographic history, inbreeding, and mutation load of two 'living fossil' tree species of Dipteronia.</title>
        <authorList>
            <person name="Feng Y."/>
            <person name="Comes H.P."/>
            <person name="Chen J."/>
            <person name="Zhu S."/>
            <person name="Lu R."/>
            <person name="Zhang X."/>
            <person name="Li P."/>
            <person name="Qiu J."/>
            <person name="Olsen K.M."/>
            <person name="Qiu Y."/>
        </authorList>
    </citation>
    <scope>NUCLEOTIDE SEQUENCE</scope>
    <source>
        <strain evidence="1">KIB01</strain>
    </source>
</reference>
<dbReference type="EMBL" id="JANJYI010000007">
    <property type="protein sequence ID" value="KAK2641272.1"/>
    <property type="molecule type" value="Genomic_DNA"/>
</dbReference>
<proteinExistence type="predicted"/>
<name>A0AAD9TS78_9ROSI</name>
<comment type="caution">
    <text evidence="1">The sequence shown here is derived from an EMBL/GenBank/DDBJ whole genome shotgun (WGS) entry which is preliminary data.</text>
</comment>
<organism evidence="1 2">
    <name type="scientific">Dipteronia dyeriana</name>
    <dbReference type="NCBI Taxonomy" id="168575"/>
    <lineage>
        <taxon>Eukaryota</taxon>
        <taxon>Viridiplantae</taxon>
        <taxon>Streptophyta</taxon>
        <taxon>Embryophyta</taxon>
        <taxon>Tracheophyta</taxon>
        <taxon>Spermatophyta</taxon>
        <taxon>Magnoliopsida</taxon>
        <taxon>eudicotyledons</taxon>
        <taxon>Gunneridae</taxon>
        <taxon>Pentapetalae</taxon>
        <taxon>rosids</taxon>
        <taxon>malvids</taxon>
        <taxon>Sapindales</taxon>
        <taxon>Sapindaceae</taxon>
        <taxon>Hippocastanoideae</taxon>
        <taxon>Acereae</taxon>
        <taxon>Dipteronia</taxon>
    </lineage>
</organism>
<sequence>MLAYGLPVYATDAYIKIEKSTAIESLKRFCRVVVEVFAKEYLRSPNATDIAKLLRIGKYRGTNNDINVLEQHYNIYGIL</sequence>
<protein>
    <submittedName>
        <fullName evidence="1">Uncharacterized protein</fullName>
    </submittedName>
</protein>
<keyword evidence="2" id="KW-1185">Reference proteome</keyword>